<dbReference type="OrthoDB" id="2079081at2"/>
<reference evidence="3" key="1">
    <citation type="submission" date="2015-07" db="EMBL/GenBank/DDBJ databases">
        <title>Draft genome sequence of the purine-degrading Gottschalkia purinilyticum DSM 1384 (formerly Clostridium purinilyticum).</title>
        <authorList>
            <person name="Poehlein A."/>
            <person name="Schiel-Bengelsdorf B."/>
            <person name="Bengelsdorf F.R."/>
            <person name="Daniel R."/>
            <person name="Duerre P."/>
        </authorList>
    </citation>
    <scope>NUCLEOTIDE SEQUENCE [LARGE SCALE GENOMIC DNA]</scope>
    <source>
        <strain evidence="3">DSM 1384</strain>
    </source>
</reference>
<dbReference type="InterPro" id="IPR054738">
    <property type="entry name" value="Siphovirus-type_tail_C"/>
</dbReference>
<name>A0A0L0WCU4_GOTPU</name>
<proteinExistence type="predicted"/>
<comment type="caution">
    <text evidence="2">The sequence shown here is derived from an EMBL/GenBank/DDBJ whole genome shotgun (WGS) entry which is preliminary data.</text>
</comment>
<dbReference type="EMBL" id="LGSS01000003">
    <property type="protein sequence ID" value="KNF09299.1"/>
    <property type="molecule type" value="Genomic_DNA"/>
</dbReference>
<dbReference type="RefSeq" id="WP_050354299.1">
    <property type="nucleotide sequence ID" value="NZ_LGSS01000003.1"/>
</dbReference>
<organism evidence="2 3">
    <name type="scientific">Gottschalkia purinilytica</name>
    <name type="common">Clostridium purinilyticum</name>
    <dbReference type="NCBI Taxonomy" id="1503"/>
    <lineage>
        <taxon>Bacteria</taxon>
        <taxon>Bacillati</taxon>
        <taxon>Bacillota</taxon>
        <taxon>Tissierellia</taxon>
        <taxon>Tissierellales</taxon>
        <taxon>Gottschalkiaceae</taxon>
        <taxon>Gottschalkia</taxon>
    </lineage>
</organism>
<keyword evidence="3" id="KW-1185">Reference proteome</keyword>
<dbReference type="AlphaFoldDB" id="A0A0L0WCU4"/>
<dbReference type="Gene3D" id="2.60.120.860">
    <property type="match status" value="1"/>
</dbReference>
<evidence type="ECO:0000313" key="3">
    <source>
        <dbReference type="Proteomes" id="UP000037267"/>
    </source>
</evidence>
<accession>A0A0L0WCU4</accession>
<feature type="domain" description="Siphovirus-type tail component C-terminal" evidence="1">
    <location>
        <begin position="188"/>
        <end position="293"/>
    </location>
</feature>
<dbReference type="Pfam" id="PF22768">
    <property type="entry name" value="SPP1_Dit"/>
    <property type="match status" value="1"/>
</dbReference>
<dbReference type="Proteomes" id="UP000037267">
    <property type="component" value="Unassembled WGS sequence"/>
</dbReference>
<evidence type="ECO:0000313" key="2">
    <source>
        <dbReference type="EMBL" id="KNF09299.1"/>
    </source>
</evidence>
<evidence type="ECO:0000259" key="1">
    <source>
        <dbReference type="Pfam" id="PF22768"/>
    </source>
</evidence>
<gene>
    <name evidence="2" type="ORF">CLPU_3c00770</name>
</gene>
<dbReference type="STRING" id="1503.CLPU_3c00770"/>
<sequence length="298" mass="34268">MLTLNKIKITNSKGDSIVIDDYSNYRLVSFNPTGVQAEIQRAKIYNGDGSKHIKTVLSDGPMPLIFRIMYMDSDYARKEELLHQVYRVFNPGFNPITVECMRKDKYFSATAVIEQSPFFYEEYEHSNKLFQTALVEITNIDSYWKGREIKKDIAVWVSNTEFPLEIPVGGIELGYREKSTIINVYNDGDKKIGMTIEFKATGDVKNPSLLNIDTQERIKINKDLVKGDILKIYTQEGNKKIELIRNGLVENASNYIDLRTSTYIQLDVGDNLFRYEAEEKQDNLEVSVYYSPVFLGVI</sequence>
<protein>
    <submittedName>
        <fullName evidence="2">Phage tail protein</fullName>
    </submittedName>
</protein>